<comment type="subcellular location">
    <subcellularLocation>
        <location evidence="4">Secreted</location>
        <location evidence="4">Extracellular space</location>
        <location evidence="4">Apoplast</location>
    </subcellularLocation>
</comment>
<comment type="similarity">
    <text evidence="1 4">Belongs to the plant dirigent protein family.</text>
</comment>
<dbReference type="AlphaFoldDB" id="Q5Z8C1"/>
<gene>
    <name evidence="5" type="ORF">P0503E05.51</name>
</gene>
<protein>
    <recommendedName>
        <fullName evidence="4">Dirigent protein</fullName>
    </recommendedName>
</protein>
<accession>Q5Z8C1</accession>
<evidence type="ECO:0000256" key="2">
    <source>
        <dbReference type="ARBA" id="ARBA00011738"/>
    </source>
</evidence>
<name>Q5Z8C1_ORYSJ</name>
<keyword evidence="3 4" id="KW-0964">Secreted</keyword>
<dbReference type="PANTHER" id="PTHR21495">
    <property type="entry name" value="NUCLEOPORIN-RELATED"/>
    <property type="match status" value="1"/>
</dbReference>
<evidence type="ECO:0000256" key="4">
    <source>
        <dbReference type="RuleBase" id="RU363099"/>
    </source>
</evidence>
<evidence type="ECO:0000256" key="1">
    <source>
        <dbReference type="ARBA" id="ARBA00010746"/>
    </source>
</evidence>
<dbReference type="Proteomes" id="UP000817658">
    <property type="component" value="Chromosome 1"/>
</dbReference>
<dbReference type="InterPro" id="IPR004265">
    <property type="entry name" value="Dirigent"/>
</dbReference>
<dbReference type="InterPro" id="IPR044859">
    <property type="entry name" value="Allene_oxi_cyc_Dirigent"/>
</dbReference>
<dbReference type="Pfam" id="PF03018">
    <property type="entry name" value="Dirigent"/>
    <property type="match status" value="1"/>
</dbReference>
<proteinExistence type="inferred from homology"/>
<evidence type="ECO:0000313" key="5">
    <source>
        <dbReference type="EMBL" id="BAD52647.1"/>
    </source>
</evidence>
<dbReference type="GO" id="GO:0009699">
    <property type="term" value="P:phenylpropanoid biosynthetic process"/>
    <property type="evidence" value="ECO:0007669"/>
    <property type="project" value="UniProtKB-ARBA"/>
</dbReference>
<reference evidence="5" key="1">
    <citation type="journal article" date="2002" name="Nature">
        <title>The genome sequence and structure of rice chromosome 1.</title>
        <authorList>
            <person name="Sasaki T."/>
            <person name="Matsumoto T."/>
            <person name="Yamamoto K."/>
            <person name="Sakata K."/>
            <person name="Baba T."/>
            <person name="Katayose Y."/>
            <person name="Wu J."/>
            <person name="Niimura Y."/>
            <person name="Cheng Z."/>
            <person name="Nagamura Y."/>
            <person name="Antonio B.A."/>
            <person name="Kanamori H."/>
            <person name="Hosokawa S."/>
            <person name="Masukawa M."/>
            <person name="Arikawa K."/>
            <person name="Chiden Y."/>
            <person name="Hayashi M."/>
            <person name="Okamoto M."/>
            <person name="Ando T."/>
            <person name="Aoki H."/>
            <person name="Arita K."/>
            <person name="Hamada M."/>
            <person name="Harada C."/>
            <person name="Hijishita S."/>
            <person name="Honda M."/>
            <person name="Ichikawa Y."/>
            <person name="Idonuma A."/>
            <person name="Iijima M."/>
            <person name="Ikeda M."/>
            <person name="Ikeno M."/>
            <person name="Itoh S."/>
            <person name="Itoh T."/>
            <person name="Itoh Y."/>
            <person name="Itoh Y."/>
            <person name="Iwabuchi A."/>
            <person name="Kamiya K."/>
            <person name="Karasawa W."/>
            <person name="Katagiri S."/>
            <person name="Kikuta A."/>
            <person name="Kobayashi N."/>
            <person name="Kono I."/>
            <person name="Machita K."/>
            <person name="Maehara T."/>
            <person name="Mizuno H."/>
            <person name="Mizubayashi T."/>
            <person name="Mukai Y."/>
            <person name="Nagasaki H."/>
            <person name="Nakashima M."/>
            <person name="Nakama Y."/>
            <person name="Nakamichi Y."/>
            <person name="Nakamura M."/>
            <person name="Namiki N."/>
            <person name="Negishi M."/>
            <person name="Ohta I."/>
            <person name="Ono N."/>
            <person name="Saji S."/>
            <person name="Sakai K."/>
            <person name="Shibata M."/>
            <person name="Shimokawa T."/>
            <person name="Shomura A."/>
            <person name="Song J."/>
            <person name="Takazaki Y."/>
            <person name="Terasawa K."/>
            <person name="Tsuji K."/>
            <person name="Waki K."/>
            <person name="Yamagata H."/>
            <person name="Yamane H."/>
            <person name="Yoshiki S."/>
            <person name="Yoshihara R."/>
            <person name="Yukawa K."/>
            <person name="Zhong H."/>
            <person name="Iwama H."/>
            <person name="Endo T."/>
            <person name="Ito H."/>
            <person name="Hahn J.H."/>
            <person name="Kim H.I."/>
            <person name="Eun M.Y."/>
            <person name="Yano M."/>
            <person name="Jiang J."/>
            <person name="Gojobori T."/>
        </authorList>
    </citation>
    <scope>NUCLEOTIDE SEQUENCE</scope>
</reference>
<comment type="subunit">
    <text evidence="2 4">Homodimer.</text>
</comment>
<organism evidence="5">
    <name type="scientific">Oryza sativa subsp. japonica</name>
    <name type="common">Rice</name>
    <dbReference type="NCBI Taxonomy" id="39947"/>
    <lineage>
        <taxon>Eukaryota</taxon>
        <taxon>Viridiplantae</taxon>
        <taxon>Streptophyta</taxon>
        <taxon>Embryophyta</taxon>
        <taxon>Tracheophyta</taxon>
        <taxon>Spermatophyta</taxon>
        <taxon>Magnoliopsida</taxon>
        <taxon>Liliopsida</taxon>
        <taxon>Poales</taxon>
        <taxon>Poaceae</taxon>
        <taxon>BOP clade</taxon>
        <taxon>Oryzoideae</taxon>
        <taxon>Oryzeae</taxon>
        <taxon>Oryzinae</taxon>
        <taxon>Oryza</taxon>
        <taxon>Oryza sativa</taxon>
    </lineage>
</organism>
<dbReference type="Gene3D" id="2.40.480.10">
    <property type="entry name" value="Allene oxide cyclase-like"/>
    <property type="match status" value="1"/>
</dbReference>
<dbReference type="EMBL" id="AP003021">
    <property type="protein sequence ID" value="BAD52647.1"/>
    <property type="molecule type" value="Genomic_DNA"/>
</dbReference>
<keyword evidence="4" id="KW-0052">Apoplast</keyword>
<sequence length="376" mass="40956">MDLVKGEEARIDKGGSGSRWSGSFDWQIQDVDLGRLCDHVVDNHQVSFFKQKAPIKRAEREWIKTRVGVEEAATAPAARIRWSSTPSRGSADGSGVFGGLIRWRRQQLPLAGLTEAAAVAFLAGASGGGGGGGISGEWIRRSSTPSSSPSAPKLLLQRRRWPQRSRGQIRWRLQGHGYWDQIKAAAQLQSIRGMYGDVDVQDSPNGFGGTAANDWVITDGLDASRSNTVGRGQGFTINNSLSKFSFYTSFNLVFENGRFNGSTLQITGVLPQSANGEWSITGGTGELALARGIAKFKAVQMSSLSNVYELTLHAYYSPMDSCGQYDFNGKSQNYMSVRRNRKFSTLSNNRGSTGIPIEQPQFDKYMSNCVSSTGIL</sequence>
<dbReference type="GO" id="GO:0048046">
    <property type="term" value="C:apoplast"/>
    <property type="evidence" value="ECO:0007669"/>
    <property type="project" value="UniProtKB-SubCell"/>
</dbReference>
<comment type="function">
    <text evidence="4">Dirigent proteins impart stereoselectivity on the phenoxy radical-coupling reaction, yielding optically active lignans from two molecules of coniferyl alcohol in the biosynthesis of lignans, flavonolignans, and alkaloids and thus plays a central role in plant secondary metabolism.</text>
</comment>
<evidence type="ECO:0000256" key="3">
    <source>
        <dbReference type="ARBA" id="ARBA00022525"/>
    </source>
</evidence>